<keyword evidence="3" id="KW-1185">Reference proteome</keyword>
<keyword evidence="2" id="KW-0418">Kinase</keyword>
<dbReference type="EMBL" id="JBIYDN010000002">
    <property type="protein sequence ID" value="MFK4440872.1"/>
    <property type="molecule type" value="Genomic_DNA"/>
</dbReference>
<comment type="caution">
    <text evidence="2">The sequence shown here is derived from an EMBL/GenBank/DDBJ whole genome shotgun (WGS) entry which is preliminary data.</text>
</comment>
<dbReference type="GO" id="GO:0016301">
    <property type="term" value="F:kinase activity"/>
    <property type="evidence" value="ECO:0007669"/>
    <property type="project" value="UniProtKB-KW"/>
</dbReference>
<protein>
    <submittedName>
        <fullName evidence="2">Chemotaxis protein histidine kinase CheA</fullName>
    </submittedName>
</protein>
<evidence type="ECO:0000256" key="1">
    <source>
        <dbReference type="SAM" id="MobiDB-lite"/>
    </source>
</evidence>
<feature type="region of interest" description="Disordered" evidence="1">
    <location>
        <begin position="227"/>
        <end position="359"/>
    </location>
</feature>
<proteinExistence type="predicted"/>
<evidence type="ECO:0000313" key="3">
    <source>
        <dbReference type="Proteomes" id="UP001620514"/>
    </source>
</evidence>
<accession>A0ABW8MB39</accession>
<evidence type="ECO:0000313" key="2">
    <source>
        <dbReference type="EMBL" id="MFK4440872.1"/>
    </source>
</evidence>
<feature type="compositionally biased region" description="Basic and acidic residues" evidence="1">
    <location>
        <begin position="292"/>
        <end position="326"/>
    </location>
</feature>
<name>A0ABW8MB39_9BURK</name>
<reference evidence="2 3" key="1">
    <citation type="submission" date="2024-10" db="EMBL/GenBank/DDBJ databases">
        <authorList>
            <person name="Deangelis K."/>
            <person name="Huntemann M."/>
            <person name="Clum A."/>
            <person name="Wang J."/>
            <person name="Palaniappan K."/>
            <person name="Ritter S."/>
            <person name="Chen I.-M."/>
            <person name="Stamatis D."/>
            <person name="Reddy T."/>
            <person name="O'Malley R."/>
            <person name="Daum C."/>
            <person name="Ng V."/>
            <person name="Ivanova N."/>
            <person name="Kyrpides N."/>
            <person name="Woyke T."/>
        </authorList>
    </citation>
    <scope>NUCLEOTIDE SEQUENCE [LARGE SCALE GENOMIC DNA]</scope>
    <source>
        <strain evidence="2 3">GAS97</strain>
    </source>
</reference>
<organism evidence="2 3">
    <name type="scientific">Caballeronia udeis</name>
    <dbReference type="NCBI Taxonomy" id="1232866"/>
    <lineage>
        <taxon>Bacteria</taxon>
        <taxon>Pseudomonadati</taxon>
        <taxon>Pseudomonadota</taxon>
        <taxon>Betaproteobacteria</taxon>
        <taxon>Burkholderiales</taxon>
        <taxon>Burkholderiaceae</taxon>
        <taxon>Caballeronia</taxon>
    </lineage>
</organism>
<feature type="compositionally biased region" description="Low complexity" evidence="1">
    <location>
        <begin position="327"/>
        <end position="338"/>
    </location>
</feature>
<feature type="compositionally biased region" description="Low complexity" evidence="1">
    <location>
        <begin position="346"/>
        <end position="359"/>
    </location>
</feature>
<dbReference type="Proteomes" id="UP001620514">
    <property type="component" value="Unassembled WGS sequence"/>
</dbReference>
<reference evidence="2 3" key="2">
    <citation type="submission" date="2024-11" db="EMBL/GenBank/DDBJ databases">
        <title>Using genomics to understand microbial adaptation to soil warming.</title>
        <authorList>
            <person name="Deangelis K.M. PhD."/>
        </authorList>
    </citation>
    <scope>NUCLEOTIDE SEQUENCE [LARGE SCALE GENOMIC DNA]</scope>
    <source>
        <strain evidence="2 3">GAS97</strain>
    </source>
</reference>
<gene>
    <name evidence="2" type="ORF">ABH943_000878</name>
</gene>
<feature type="compositionally biased region" description="Basic and acidic residues" evidence="1">
    <location>
        <begin position="271"/>
        <end position="284"/>
    </location>
</feature>
<keyword evidence="2" id="KW-0808">Transferase</keyword>
<sequence>MSITLAITLPTSRLSPALPTAPVDSFASTGPAAVSGGDVATIVRPAVLLPFLLPEVSRQVLPLARSVAAILFALVWAGAGTTAMAQTPKPINPGTSVVQTPLDDAGAQGNAAQTASGVPASQVAGAVGASGAIGASAVQATADANDFTTRQKALDARTAENNYLYAVKQHDCYSTFFVNHCLDKARDAKREVGAKIRKEQLALDDEQRLQHAQQRDQQAAIKNAQYVSEAPQRAANEKASEESFAEKQRQNALSEAQRKAEAPQRAANQADYDRKQADYQKKLADAAARGVQDAKDREDKAERFAAKQRDAAEHQTEVQSRQKEAAVKQQQRAQQEAADQAHQEQLKQQQQQQQQQQPK</sequence>
<feature type="compositionally biased region" description="Basic and acidic residues" evidence="1">
    <location>
        <begin position="235"/>
        <end position="249"/>
    </location>
</feature>